<dbReference type="EMBL" id="MW619647">
    <property type="protein sequence ID" value="UPL65315.1"/>
    <property type="molecule type" value="Genomic_DNA"/>
</dbReference>
<reference evidence="2" key="1">
    <citation type="journal article" date="2022" name="Cladistics">
        <title>Diversification of the phytophagous lineages of true bugs (Insecta: Hemiptera: Heteroptera) shortly after that of the flowering plants.</title>
        <authorList>
            <person name="Ye F."/>
            <person name="Kment P."/>
            <person name="Redei D."/>
            <person name="Luo J.Y."/>
            <person name="Wang Y.H."/>
            <person name="Kuechler S.M."/>
            <person name="Zhang W.W."/>
            <person name="Chen P.P."/>
            <person name="Wu H.Y."/>
            <person name="Wu Y.Z."/>
            <person name="Sun X.Y."/>
            <person name="Ding L."/>
            <person name="Wang Y.R."/>
            <person name="Xie Q."/>
        </authorList>
    </citation>
    <scope>NUCLEOTIDE SEQUENCE</scope>
</reference>
<geneLocation type="mitochondrion" evidence="2"/>
<feature type="transmembrane region" description="Helical" evidence="1">
    <location>
        <begin position="12"/>
        <end position="30"/>
    </location>
</feature>
<name>A0A8T9ZXE6_9HEMI</name>
<keyword evidence="1" id="KW-0472">Membrane</keyword>
<keyword evidence="1" id="KW-0812">Transmembrane</keyword>
<accession>A0A8T9ZXE6</accession>
<protein>
    <submittedName>
        <fullName evidence="2">ATPase subunit 8</fullName>
    </submittedName>
</protein>
<evidence type="ECO:0000256" key="1">
    <source>
        <dbReference type="SAM" id="Phobius"/>
    </source>
</evidence>
<keyword evidence="2" id="KW-0496">Mitochondrion</keyword>
<sequence>MPQMSPMMWEVLYIVFNSLMMLTIIILYWMNWKMNENKSKNEMKKMSNNWKW</sequence>
<keyword evidence="1" id="KW-1133">Transmembrane helix</keyword>
<proteinExistence type="predicted"/>
<organism evidence="2">
    <name type="scientific">Opistholeptus burmanus</name>
    <dbReference type="NCBI Taxonomy" id="2813440"/>
    <lineage>
        <taxon>Eukaryota</taxon>
        <taxon>Metazoa</taxon>
        <taxon>Ecdysozoa</taxon>
        <taxon>Arthropoda</taxon>
        <taxon>Hexapoda</taxon>
        <taxon>Insecta</taxon>
        <taxon>Pterygota</taxon>
        <taxon>Neoptera</taxon>
        <taxon>Paraneoptera</taxon>
        <taxon>Hemiptera</taxon>
        <taxon>Heteroptera</taxon>
        <taxon>Panheteroptera</taxon>
        <taxon>Pentatomomorpha</taxon>
        <taxon>Lygaeoidea</taxon>
        <taxon>Pachygronthidae</taxon>
        <taxon>Pachygronthinae</taxon>
        <taxon>Teracriini</taxon>
        <taxon>Opistholeptus</taxon>
    </lineage>
</organism>
<evidence type="ECO:0000313" key="2">
    <source>
        <dbReference type="EMBL" id="UPL65315.1"/>
    </source>
</evidence>
<dbReference type="AlphaFoldDB" id="A0A8T9ZXE6"/>